<feature type="compositionally biased region" description="Basic residues" evidence="1">
    <location>
        <begin position="362"/>
        <end position="388"/>
    </location>
</feature>
<comment type="caution">
    <text evidence="3">The sequence shown here is derived from an EMBL/GenBank/DDBJ whole genome shotgun (WGS) entry which is preliminary data.</text>
</comment>
<evidence type="ECO:0000313" key="3">
    <source>
        <dbReference type="EMBL" id="KAK6728857.1"/>
    </source>
</evidence>
<accession>A0ABR1BR29</accession>
<gene>
    <name evidence="3" type="primary">Necator_chrI.g2245</name>
    <name evidence="3" type="ORF">RB195_006118</name>
</gene>
<feature type="compositionally biased region" description="Basic and acidic residues" evidence="1">
    <location>
        <begin position="505"/>
        <end position="527"/>
    </location>
</feature>
<dbReference type="Proteomes" id="UP001303046">
    <property type="component" value="Unassembled WGS sequence"/>
</dbReference>
<feature type="region of interest" description="Disordered" evidence="1">
    <location>
        <begin position="1"/>
        <end position="82"/>
    </location>
</feature>
<feature type="compositionally biased region" description="Basic and acidic residues" evidence="1">
    <location>
        <begin position="420"/>
        <end position="435"/>
    </location>
</feature>
<dbReference type="InterPro" id="IPR011705">
    <property type="entry name" value="BACK"/>
</dbReference>
<name>A0ABR1BR29_NECAM</name>
<dbReference type="EMBL" id="JAVFWL010000001">
    <property type="protein sequence ID" value="KAK6728857.1"/>
    <property type="molecule type" value="Genomic_DNA"/>
</dbReference>
<protein>
    <recommendedName>
        <fullName evidence="2">BACK domain-containing protein</fullName>
    </recommendedName>
</protein>
<feature type="compositionally biased region" description="Basic and acidic residues" evidence="1">
    <location>
        <begin position="443"/>
        <end position="453"/>
    </location>
</feature>
<evidence type="ECO:0000259" key="2">
    <source>
        <dbReference type="SMART" id="SM00875"/>
    </source>
</evidence>
<evidence type="ECO:0000256" key="1">
    <source>
        <dbReference type="SAM" id="MobiDB-lite"/>
    </source>
</evidence>
<sequence length="534" mass="61290">MAEESAKSARSERSERSKRVTKEKKGGKKSERSEKSEKSEKSSKKRRSDRSDRSGKSSKRSSKSGRRKHRSRRSDRSKGRNTIKLIYKKGHRYVKIVDFVGVSQLIKQHQVTGRVPRSIDLTDYFDSTITIFADYIEKGEVKAQISFYSLAELLKLTKTFVMEELQKRLEEILVLTAETSTENLIQAVLVAGTSNITKETESALHYLAAWSFVEMAKLPDFQRIPYHQFVMLLASCELHISHELVAADAALLWLVGQPHPAIYAPGVFSVIRSAYLSKVDRQLIIERIATLQMPESVARFARISMESRHSLRICLEGIHISRHLCRCGIPDPENRPKETTLSLSRPREGIKWSEKNLEEQKRSKRSKKSKSSKRRKHRSKRHSSRSSKGRSGDSSSKRKSSKSRPSSEAERSSRHRKKRRDESERKVRRSREGSSSRRKRSRSRDENGDDRESRRKRRSRSSSRSNGGGNSSRRRKRNDEECSGSERSERKKCGPKLGCGRRTKREREEGSGSEKSERKIAKSDNRAKKSTRSA</sequence>
<keyword evidence="4" id="KW-1185">Reference proteome</keyword>
<organism evidence="3 4">
    <name type="scientific">Necator americanus</name>
    <name type="common">Human hookworm</name>
    <dbReference type="NCBI Taxonomy" id="51031"/>
    <lineage>
        <taxon>Eukaryota</taxon>
        <taxon>Metazoa</taxon>
        <taxon>Ecdysozoa</taxon>
        <taxon>Nematoda</taxon>
        <taxon>Chromadorea</taxon>
        <taxon>Rhabditida</taxon>
        <taxon>Rhabditina</taxon>
        <taxon>Rhabditomorpha</taxon>
        <taxon>Strongyloidea</taxon>
        <taxon>Ancylostomatidae</taxon>
        <taxon>Bunostominae</taxon>
        <taxon>Necator</taxon>
    </lineage>
</organism>
<feature type="region of interest" description="Disordered" evidence="1">
    <location>
        <begin position="326"/>
        <end position="534"/>
    </location>
</feature>
<dbReference type="Pfam" id="PF07707">
    <property type="entry name" value="BACK"/>
    <property type="match status" value="1"/>
</dbReference>
<feature type="compositionally biased region" description="Basic residues" evidence="1">
    <location>
        <begin position="56"/>
        <end position="82"/>
    </location>
</feature>
<feature type="domain" description="BACK" evidence="2">
    <location>
        <begin position="187"/>
        <end position="286"/>
    </location>
</feature>
<feature type="compositionally biased region" description="Basic and acidic residues" evidence="1">
    <location>
        <begin position="477"/>
        <end position="492"/>
    </location>
</feature>
<feature type="compositionally biased region" description="Basic and acidic residues" evidence="1">
    <location>
        <begin position="345"/>
        <end position="361"/>
    </location>
</feature>
<reference evidence="3 4" key="1">
    <citation type="submission" date="2023-08" db="EMBL/GenBank/DDBJ databases">
        <title>A Necator americanus chromosomal reference genome.</title>
        <authorList>
            <person name="Ilik V."/>
            <person name="Petrzelkova K.J."/>
            <person name="Pardy F."/>
            <person name="Fuh T."/>
            <person name="Niatou-Singa F.S."/>
            <person name="Gouil Q."/>
            <person name="Baker L."/>
            <person name="Ritchie M.E."/>
            <person name="Jex A.R."/>
            <person name="Gazzola D."/>
            <person name="Li H."/>
            <person name="Toshio Fujiwara R."/>
            <person name="Zhan B."/>
            <person name="Aroian R.V."/>
            <person name="Pafco B."/>
            <person name="Schwarz E.M."/>
        </authorList>
    </citation>
    <scope>NUCLEOTIDE SEQUENCE [LARGE SCALE GENOMIC DNA]</scope>
    <source>
        <strain evidence="3 4">Aroian</strain>
        <tissue evidence="3">Whole animal</tissue>
    </source>
</reference>
<dbReference type="Gene3D" id="1.25.40.420">
    <property type="match status" value="1"/>
</dbReference>
<proteinExistence type="predicted"/>
<evidence type="ECO:0000313" key="4">
    <source>
        <dbReference type="Proteomes" id="UP001303046"/>
    </source>
</evidence>
<dbReference type="SMART" id="SM00875">
    <property type="entry name" value="BACK"/>
    <property type="match status" value="1"/>
</dbReference>
<feature type="compositionally biased region" description="Basic and acidic residues" evidence="1">
    <location>
        <begin position="1"/>
        <end position="42"/>
    </location>
</feature>